<feature type="repeat" description="TPR" evidence="1">
    <location>
        <begin position="473"/>
        <end position="506"/>
    </location>
</feature>
<dbReference type="KEGG" id="orm:HTY61_13520"/>
<gene>
    <name evidence="3" type="ORF">HTY61_13520</name>
</gene>
<dbReference type="SUPFAM" id="SSF55729">
    <property type="entry name" value="Acyl-CoA N-acyltransferases (Nat)"/>
    <property type="match status" value="1"/>
</dbReference>
<dbReference type="Gene3D" id="1.25.40.10">
    <property type="entry name" value="Tetratricopeptide repeat domain"/>
    <property type="match status" value="1"/>
</dbReference>
<dbReference type="InterPro" id="IPR019734">
    <property type="entry name" value="TPR_rpt"/>
</dbReference>
<dbReference type="Pfam" id="PF13480">
    <property type="entry name" value="Acetyltransf_6"/>
    <property type="match status" value="1"/>
</dbReference>
<feature type="domain" description="BioF2-like acetyltransferase" evidence="2">
    <location>
        <begin position="196"/>
        <end position="339"/>
    </location>
</feature>
<dbReference type="InterPro" id="IPR011990">
    <property type="entry name" value="TPR-like_helical_dom_sf"/>
</dbReference>
<dbReference type="AlphaFoldDB" id="A0A6N1VI57"/>
<dbReference type="RefSeq" id="WP_175277297.1">
    <property type="nucleotide sequence ID" value="NZ_CP054836.1"/>
</dbReference>
<dbReference type="PROSITE" id="PS50005">
    <property type="entry name" value="TPR"/>
    <property type="match status" value="1"/>
</dbReference>
<sequence>MLSVRKGRGAAMRVELIDGRKAIAALRPHWNAVYEADPEATYFLSYEWQFGTPEGAGRFGYVLAVREPGSGPGYVAFLPLRRVTKHAETGFYNEIYLSGCYSSDYAGLICRPDHEEEALSALGAAVQRMNWRHFRLLNFAASGRRAAIFLRQFSGSSFEIGRPDPVNPDGIDNSVCPYAALPGDWDEFLATSVSANTRQKIRRFLRQVEGSQEFRITHSGRETLNRDIAILLKMWADKWGARKGRRLGTILETYRRLLHHAFETGTLFMPVFWHGDRPVSMLAILVDRRKKACHFYIGGRDESFRGPPSGLILHAHAIRYAISSGFTRYDFLRGNEPYKYSFATGEARITSLVLSTRSGENLGGRLDPRCLDYVRRRSAALYRERSFSAARRGFEQVLEVRPHDRGVLYLHGMVSARLGDHATAVRRFRSLLGHDPGGIRVLFRLGRSQIGLRDWAGAADTHCRLLAHNPGFATAWYRLGRILLILGQTDPALAAFEAALRLKPGHAAARTAMARTLLLRRKRVPGPAGRHADVGRRARILAGRLAAAGAAQAGPRSFAADLRNWQKTDSALLTVLAASRAGEAPLAGGPARR</sequence>
<dbReference type="InterPro" id="IPR016181">
    <property type="entry name" value="Acyl_CoA_acyltransferase"/>
</dbReference>
<keyword evidence="1" id="KW-0802">TPR repeat</keyword>
<organism evidence="3 4">
    <name type="scientific">Oricola thermophila</name>
    <dbReference type="NCBI Taxonomy" id="2742145"/>
    <lineage>
        <taxon>Bacteria</taxon>
        <taxon>Pseudomonadati</taxon>
        <taxon>Pseudomonadota</taxon>
        <taxon>Alphaproteobacteria</taxon>
        <taxon>Hyphomicrobiales</taxon>
        <taxon>Ahrensiaceae</taxon>
        <taxon>Oricola</taxon>
    </lineage>
</organism>
<reference evidence="3 4" key="1">
    <citation type="submission" date="2020-06" db="EMBL/GenBank/DDBJ databases">
        <title>Oricola thermophila sp. nov. isolated from a tidal sediments.</title>
        <authorList>
            <person name="Kwon K.K."/>
            <person name="Yang S.-H."/>
            <person name="Park M.-J."/>
        </authorList>
    </citation>
    <scope>NUCLEOTIDE SEQUENCE [LARGE SCALE GENOMIC DNA]</scope>
    <source>
        <strain evidence="3 4">MEBiC13590</strain>
    </source>
</reference>
<dbReference type="SMART" id="SM00028">
    <property type="entry name" value="TPR"/>
    <property type="match status" value="3"/>
</dbReference>
<keyword evidence="4" id="KW-1185">Reference proteome</keyword>
<dbReference type="Gene3D" id="3.40.630.30">
    <property type="match status" value="1"/>
</dbReference>
<proteinExistence type="predicted"/>
<evidence type="ECO:0000313" key="4">
    <source>
        <dbReference type="Proteomes" id="UP000509367"/>
    </source>
</evidence>
<evidence type="ECO:0000259" key="2">
    <source>
        <dbReference type="Pfam" id="PF13480"/>
    </source>
</evidence>
<dbReference type="InterPro" id="IPR038740">
    <property type="entry name" value="BioF2-like_GNAT_dom"/>
</dbReference>
<name>A0A6N1VI57_9HYPH</name>
<dbReference type="Pfam" id="PF13432">
    <property type="entry name" value="TPR_16"/>
    <property type="match status" value="2"/>
</dbReference>
<evidence type="ECO:0000256" key="1">
    <source>
        <dbReference type="PROSITE-ProRule" id="PRU00339"/>
    </source>
</evidence>
<protein>
    <submittedName>
        <fullName evidence="3">GNAT family N-acetyltransferase</fullName>
    </submittedName>
</protein>
<dbReference type="EMBL" id="CP054836">
    <property type="protein sequence ID" value="QKV19405.1"/>
    <property type="molecule type" value="Genomic_DNA"/>
</dbReference>
<dbReference type="Proteomes" id="UP000509367">
    <property type="component" value="Chromosome"/>
</dbReference>
<keyword evidence="3" id="KW-0808">Transferase</keyword>
<accession>A0A6N1VI57</accession>
<dbReference type="SUPFAM" id="SSF48452">
    <property type="entry name" value="TPR-like"/>
    <property type="match status" value="1"/>
</dbReference>
<evidence type="ECO:0000313" key="3">
    <source>
        <dbReference type="EMBL" id="QKV19405.1"/>
    </source>
</evidence>
<dbReference type="PROSITE" id="PS50293">
    <property type="entry name" value="TPR_REGION"/>
    <property type="match status" value="1"/>
</dbReference>
<dbReference type="GO" id="GO:0016740">
    <property type="term" value="F:transferase activity"/>
    <property type="evidence" value="ECO:0007669"/>
    <property type="project" value="UniProtKB-KW"/>
</dbReference>